<feature type="short sequence motif" description="DGA/G" evidence="3">
    <location>
        <begin position="191"/>
        <end position="193"/>
    </location>
</feature>
<evidence type="ECO:0000256" key="3">
    <source>
        <dbReference type="PROSITE-ProRule" id="PRU01161"/>
    </source>
</evidence>
<proteinExistence type="inferred from homology"/>
<keyword evidence="3" id="KW-0378">Hydrolase</keyword>
<dbReference type="RefSeq" id="WP_011611430.1">
    <property type="nucleotide sequence ID" value="NC_008312.1"/>
</dbReference>
<dbReference type="OrthoDB" id="9807112at2"/>
<feature type="domain" description="PNPLA" evidence="4">
    <location>
        <begin position="6"/>
        <end position="204"/>
    </location>
</feature>
<dbReference type="EMBL" id="CP000393">
    <property type="protein sequence ID" value="ABG51055.1"/>
    <property type="molecule type" value="Genomic_DNA"/>
</dbReference>
<protein>
    <submittedName>
        <fullName evidence="5">Patatin</fullName>
    </submittedName>
</protein>
<dbReference type="GO" id="GO:0004620">
    <property type="term" value="F:phospholipase activity"/>
    <property type="evidence" value="ECO:0007669"/>
    <property type="project" value="TreeGrafter"/>
</dbReference>
<dbReference type="InterPro" id="IPR016035">
    <property type="entry name" value="Acyl_Trfase/lysoPLipase"/>
</dbReference>
<keyword evidence="3" id="KW-0442">Lipid degradation</keyword>
<dbReference type="eggNOG" id="COG3621">
    <property type="taxonomic scope" value="Bacteria"/>
</dbReference>
<dbReference type="HOGENOM" id="CLU_000288_144_9_3"/>
<evidence type="ECO:0000256" key="1">
    <source>
        <dbReference type="ARBA" id="ARBA00010240"/>
    </source>
</evidence>
<accession>Q114L9</accession>
<dbReference type="AlphaFoldDB" id="Q114L9"/>
<dbReference type="CDD" id="cd07199">
    <property type="entry name" value="Pat17_PNPLA8_PNPLA9_like"/>
    <property type="match status" value="1"/>
</dbReference>
<dbReference type="PANTHER" id="PTHR32176:SF92">
    <property type="entry name" value="XYLOSE ISOMERASE"/>
    <property type="match status" value="1"/>
</dbReference>
<dbReference type="SUPFAM" id="SSF52151">
    <property type="entry name" value="FabD/lysophospholipase-like"/>
    <property type="match status" value="1"/>
</dbReference>
<dbReference type="GO" id="GO:0047372">
    <property type="term" value="F:monoacylglycerol lipase activity"/>
    <property type="evidence" value="ECO:0007669"/>
    <property type="project" value="TreeGrafter"/>
</dbReference>
<feature type="short sequence motif" description="GXGXXG" evidence="3">
    <location>
        <begin position="10"/>
        <end position="15"/>
    </location>
</feature>
<gene>
    <name evidence="5" type="ordered locus">Tery_1796</name>
</gene>
<evidence type="ECO:0000313" key="5">
    <source>
        <dbReference type="EMBL" id="ABG51055.1"/>
    </source>
</evidence>
<dbReference type="Gene3D" id="3.40.1090.10">
    <property type="entry name" value="Cytosolic phospholipase A2 catalytic domain"/>
    <property type="match status" value="1"/>
</dbReference>
<dbReference type="GO" id="GO:0016042">
    <property type="term" value="P:lipid catabolic process"/>
    <property type="evidence" value="ECO:0007669"/>
    <property type="project" value="UniProtKB-UniRule"/>
</dbReference>
<feature type="active site" description="Nucleophile" evidence="3">
    <location>
        <position position="44"/>
    </location>
</feature>
<dbReference type="PROSITE" id="PS51635">
    <property type="entry name" value="PNPLA"/>
    <property type="match status" value="1"/>
</dbReference>
<dbReference type="PANTHER" id="PTHR32176">
    <property type="entry name" value="XYLOSE ISOMERASE"/>
    <property type="match status" value="1"/>
</dbReference>
<dbReference type="Pfam" id="PF01734">
    <property type="entry name" value="Patatin"/>
    <property type="match status" value="1"/>
</dbReference>
<comment type="similarity">
    <text evidence="1">Belongs to the patatin family.</text>
</comment>
<evidence type="ECO:0000259" key="4">
    <source>
        <dbReference type="PROSITE" id="PS51635"/>
    </source>
</evidence>
<evidence type="ECO:0000256" key="2">
    <source>
        <dbReference type="ARBA" id="ARBA00023098"/>
    </source>
</evidence>
<organism evidence="5">
    <name type="scientific">Trichodesmium erythraeum (strain IMS101)</name>
    <dbReference type="NCBI Taxonomy" id="203124"/>
    <lineage>
        <taxon>Bacteria</taxon>
        <taxon>Bacillati</taxon>
        <taxon>Cyanobacteriota</taxon>
        <taxon>Cyanophyceae</taxon>
        <taxon>Oscillatoriophycideae</taxon>
        <taxon>Oscillatoriales</taxon>
        <taxon>Microcoleaceae</taxon>
        <taxon>Trichodesmium</taxon>
    </lineage>
</organism>
<dbReference type="InterPro" id="IPR002641">
    <property type="entry name" value="PNPLA_dom"/>
</dbReference>
<keyword evidence="2 3" id="KW-0443">Lipid metabolism</keyword>
<dbReference type="KEGG" id="ter:Tery_1796"/>
<feature type="active site" description="Proton acceptor" evidence="3">
    <location>
        <position position="191"/>
    </location>
</feature>
<feature type="short sequence motif" description="GXSXG" evidence="3">
    <location>
        <begin position="42"/>
        <end position="46"/>
    </location>
</feature>
<sequence length="337" mass="37660">MAFRILCLDGGGIRGIMPARILQKVEERLGGPLKDHFDLIAGTSTGSILAVGIGLGKSPEEMLNLYLEKGLQIFPYQSLFSLKRLPIIFKYGLSAPKFSHEGLMGVLQEQFGENKFSDITSDPNKLMGSLKILVPSYDTISRNPVIFKSWDHDRWYSKVPLWEICLSSASAPTYFPAHRIKYDGRVYSLIDGGVCANNPVACAVAEAIKLLRQYLDQSTGDSIEQIKVISIGTGDPASPIPWEKVRGWGLVQWGLRIADVFMDAPPDIHRYVAEQIIGGMDTDREKRYLRLQLPLKDPLLAIDDARQANLERILEATDAYINQGKVRKQLETLLANW</sequence>
<name>Q114L9_TRIEI</name>
<reference evidence="5" key="1">
    <citation type="submission" date="2006-06" db="EMBL/GenBank/DDBJ databases">
        <title>Complete sequence of Trichodesmium erythraeum IMS101.</title>
        <authorList>
            <consortium name="US DOE Joint Genome Institute"/>
            <person name="Copeland A."/>
            <person name="Lucas S."/>
            <person name="Lapidus A."/>
            <person name="Barry K."/>
            <person name="Detter J.C."/>
            <person name="Glavina del Rio T."/>
            <person name="Hammon N."/>
            <person name="Israni S."/>
            <person name="Dalin E."/>
            <person name="Tice H."/>
            <person name="Pitluck S."/>
            <person name="Kiss H."/>
            <person name="Munk A.C."/>
            <person name="Brettin T."/>
            <person name="Bruce D."/>
            <person name="Han C."/>
            <person name="Tapia R."/>
            <person name="Gilna P."/>
            <person name="Schmutz J."/>
            <person name="Larimer F."/>
            <person name="Land M."/>
            <person name="Hauser L."/>
            <person name="Kyrpides N."/>
            <person name="Kim E."/>
            <person name="Richardson P."/>
        </authorList>
    </citation>
    <scope>NUCLEOTIDE SEQUENCE [LARGE SCALE GENOMIC DNA]</scope>
    <source>
        <strain evidence="5">IMS101</strain>
    </source>
</reference>